<evidence type="ECO:0000313" key="3">
    <source>
        <dbReference type="EMBL" id="GFR30471.1"/>
    </source>
</evidence>
<feature type="region of interest" description="Disordered" evidence="1">
    <location>
        <begin position="13"/>
        <end position="56"/>
    </location>
</feature>
<dbReference type="AlphaFoldDB" id="A0A8X6K4C5"/>
<evidence type="ECO:0000313" key="4">
    <source>
        <dbReference type="Proteomes" id="UP000887116"/>
    </source>
</evidence>
<protein>
    <recommendedName>
        <fullName evidence="2">Pre-C2HC domain-containing protein</fullName>
    </recommendedName>
</protein>
<dbReference type="InterPro" id="IPR006579">
    <property type="entry name" value="Pre_C2HC_dom"/>
</dbReference>
<evidence type="ECO:0000256" key="1">
    <source>
        <dbReference type="SAM" id="MobiDB-lite"/>
    </source>
</evidence>
<comment type="caution">
    <text evidence="3">The sequence shown here is derived from an EMBL/GenBank/DDBJ whole genome shotgun (WGS) entry which is preliminary data.</text>
</comment>
<organism evidence="3 4">
    <name type="scientific">Trichonephila clavata</name>
    <name type="common">Joro spider</name>
    <name type="synonym">Nephila clavata</name>
    <dbReference type="NCBI Taxonomy" id="2740835"/>
    <lineage>
        <taxon>Eukaryota</taxon>
        <taxon>Metazoa</taxon>
        <taxon>Ecdysozoa</taxon>
        <taxon>Arthropoda</taxon>
        <taxon>Chelicerata</taxon>
        <taxon>Arachnida</taxon>
        <taxon>Araneae</taxon>
        <taxon>Araneomorphae</taxon>
        <taxon>Entelegynae</taxon>
        <taxon>Araneoidea</taxon>
        <taxon>Nephilidae</taxon>
        <taxon>Trichonephila</taxon>
    </lineage>
</organism>
<dbReference type="Pfam" id="PF07530">
    <property type="entry name" value="PRE_C2HC"/>
    <property type="match status" value="1"/>
</dbReference>
<reference evidence="3" key="1">
    <citation type="submission" date="2020-07" db="EMBL/GenBank/DDBJ databases">
        <title>Multicomponent nature underlies the extraordinary mechanical properties of spider dragline silk.</title>
        <authorList>
            <person name="Kono N."/>
            <person name="Nakamura H."/>
            <person name="Mori M."/>
            <person name="Yoshida Y."/>
            <person name="Ohtoshi R."/>
            <person name="Malay A.D."/>
            <person name="Moran D.A.P."/>
            <person name="Tomita M."/>
            <person name="Numata K."/>
            <person name="Arakawa K."/>
        </authorList>
    </citation>
    <scope>NUCLEOTIDE SEQUENCE</scope>
</reference>
<accession>A0A8X6K4C5</accession>
<keyword evidence="4" id="KW-1185">Reference proteome</keyword>
<dbReference type="OrthoDB" id="8123891at2759"/>
<evidence type="ECO:0000259" key="2">
    <source>
        <dbReference type="Pfam" id="PF07530"/>
    </source>
</evidence>
<proteinExistence type="predicted"/>
<dbReference type="Proteomes" id="UP000887116">
    <property type="component" value="Unassembled WGS sequence"/>
</dbReference>
<feature type="compositionally biased region" description="Polar residues" evidence="1">
    <location>
        <begin position="37"/>
        <end position="56"/>
    </location>
</feature>
<gene>
    <name evidence="3" type="primary">NCL1_34574</name>
    <name evidence="3" type="ORF">TNCT_624151</name>
</gene>
<name>A0A8X6K4C5_TRICU</name>
<sequence length="278" mass="31781">MLELFPCPVPHCKHHNSKPDLNLKSKPSKKRPAEQITGPSKMTSSVINSSDNQMNNFKFPRKTARVATEPEENVKNIQTKNSFGVLNTENLDVENVTPAAPKIILRSIMMKLFPEYNLILQELQRNYPTATNTHIAGYIKIQPDSKDQHQKIADYLVSKKVQHYVNDPPANRPLKLVVKGLLASTDPEDIKKDLINQGIKIIKIAQLKKFKTKDPLPFFMIEVARDENVSDIFKIRSCLYMQIKIDPFNRSNRVTRYFNCNYFNLSLSLCLMPPKTAG</sequence>
<feature type="domain" description="Pre-C2HC" evidence="2">
    <location>
        <begin position="188"/>
        <end position="252"/>
    </location>
</feature>
<dbReference type="EMBL" id="BMAO01019425">
    <property type="protein sequence ID" value="GFR30471.1"/>
    <property type="molecule type" value="Genomic_DNA"/>
</dbReference>